<dbReference type="InterPro" id="IPR021319">
    <property type="entry name" value="DUF2921"/>
</dbReference>
<keyword evidence="13" id="KW-1185">Reference proteome</keyword>
<keyword evidence="5" id="KW-0808">Transferase</keyword>
<dbReference type="Pfam" id="PF11145">
    <property type="entry name" value="DUF2921"/>
    <property type="match status" value="1"/>
</dbReference>
<dbReference type="GO" id="GO:0061630">
    <property type="term" value="F:ubiquitin protein ligase activity"/>
    <property type="evidence" value="ECO:0007669"/>
    <property type="project" value="UniProtKB-EC"/>
</dbReference>
<dbReference type="Proteomes" id="UP000655225">
    <property type="component" value="Unassembled WGS sequence"/>
</dbReference>
<evidence type="ECO:0000256" key="1">
    <source>
        <dbReference type="ARBA" id="ARBA00000900"/>
    </source>
</evidence>
<evidence type="ECO:0000256" key="6">
    <source>
        <dbReference type="ARBA" id="ARBA00022692"/>
    </source>
</evidence>
<evidence type="ECO:0000256" key="4">
    <source>
        <dbReference type="ARBA" id="ARBA00012483"/>
    </source>
</evidence>
<comment type="catalytic activity">
    <reaction evidence="1">
        <text>S-ubiquitinyl-[E2 ubiquitin-conjugating enzyme]-L-cysteine + [acceptor protein]-L-lysine = [E2 ubiquitin-conjugating enzyme]-L-cysteine + N(6)-ubiquitinyl-[acceptor protein]-L-lysine.</text>
        <dbReference type="EC" id="2.3.2.27"/>
    </reaction>
</comment>
<keyword evidence="9" id="KW-0472">Membrane</keyword>
<dbReference type="AlphaFoldDB" id="A0A834YL12"/>
<proteinExistence type="predicted"/>
<feature type="domain" description="SWEET-like" evidence="10">
    <location>
        <begin position="196"/>
        <end position="247"/>
    </location>
</feature>
<dbReference type="EMBL" id="JABCRI010000020">
    <property type="protein sequence ID" value="KAF8388560.1"/>
    <property type="molecule type" value="Genomic_DNA"/>
</dbReference>
<evidence type="ECO:0000256" key="2">
    <source>
        <dbReference type="ARBA" id="ARBA00004127"/>
    </source>
</evidence>
<dbReference type="PANTHER" id="PTHR33389">
    <property type="entry name" value="FAMILY PROTEIN, PUTATIVE (DUF2921)-RELATED"/>
    <property type="match status" value="1"/>
</dbReference>
<reference evidence="12 13" key="1">
    <citation type="submission" date="2020-04" db="EMBL/GenBank/DDBJ databases">
        <title>Plant Genome Project.</title>
        <authorList>
            <person name="Zhang R.-G."/>
        </authorList>
    </citation>
    <scope>NUCLEOTIDE SEQUENCE [LARGE SCALE GENOMIC DNA]</scope>
    <source>
        <strain evidence="12">YNK0</strain>
        <tissue evidence="12">Leaf</tissue>
    </source>
</reference>
<comment type="subcellular location">
    <subcellularLocation>
        <location evidence="2">Endomembrane system</location>
        <topology evidence="2">Multi-pass membrane protein</topology>
    </subcellularLocation>
</comment>
<organism evidence="12 13">
    <name type="scientific">Tetracentron sinense</name>
    <name type="common">Spur-leaf</name>
    <dbReference type="NCBI Taxonomy" id="13715"/>
    <lineage>
        <taxon>Eukaryota</taxon>
        <taxon>Viridiplantae</taxon>
        <taxon>Streptophyta</taxon>
        <taxon>Embryophyta</taxon>
        <taxon>Tracheophyta</taxon>
        <taxon>Spermatophyta</taxon>
        <taxon>Magnoliopsida</taxon>
        <taxon>Trochodendrales</taxon>
        <taxon>Trochodendraceae</taxon>
        <taxon>Tetracentron</taxon>
    </lineage>
</organism>
<comment type="pathway">
    <text evidence="3">Protein modification; protein ubiquitination.</text>
</comment>
<evidence type="ECO:0000313" key="13">
    <source>
        <dbReference type="Proteomes" id="UP000655225"/>
    </source>
</evidence>
<name>A0A834YL12_TETSI</name>
<comment type="caution">
    <text evidence="12">The sequence shown here is derived from an EMBL/GenBank/DDBJ whole genome shotgun (WGS) entry which is preliminary data.</text>
</comment>
<evidence type="ECO:0000256" key="5">
    <source>
        <dbReference type="ARBA" id="ARBA00022679"/>
    </source>
</evidence>
<evidence type="ECO:0000259" key="11">
    <source>
        <dbReference type="Pfam" id="PF25333"/>
    </source>
</evidence>
<dbReference type="GO" id="GO:0012505">
    <property type="term" value="C:endomembrane system"/>
    <property type="evidence" value="ECO:0007669"/>
    <property type="project" value="UniProtKB-SubCell"/>
</dbReference>
<dbReference type="Pfam" id="PF25333">
    <property type="entry name" value="DUF2921_N"/>
    <property type="match status" value="1"/>
</dbReference>
<gene>
    <name evidence="12" type="ORF">HHK36_027235</name>
</gene>
<dbReference type="PANTHER" id="PTHR33389:SF18">
    <property type="entry name" value="OS01G0677900 PROTEIN"/>
    <property type="match status" value="1"/>
</dbReference>
<evidence type="ECO:0000256" key="8">
    <source>
        <dbReference type="ARBA" id="ARBA00022989"/>
    </source>
</evidence>
<evidence type="ECO:0000313" key="12">
    <source>
        <dbReference type="EMBL" id="KAF8388560.1"/>
    </source>
</evidence>
<evidence type="ECO:0000259" key="10">
    <source>
        <dbReference type="Pfam" id="PF11145"/>
    </source>
</evidence>
<accession>A0A834YL12</accession>
<keyword evidence="7" id="KW-0833">Ubl conjugation pathway</keyword>
<protein>
    <recommendedName>
        <fullName evidence="4">RING-type E3 ubiquitin transferase</fullName>
        <ecNumber evidence="4">2.3.2.27</ecNumber>
    </recommendedName>
</protein>
<feature type="domain" description="DUF2921" evidence="11">
    <location>
        <begin position="45"/>
        <end position="131"/>
    </location>
</feature>
<dbReference type="InterPro" id="IPR057425">
    <property type="entry name" value="DUF2921_N"/>
</dbReference>
<evidence type="ECO:0000256" key="3">
    <source>
        <dbReference type="ARBA" id="ARBA00004906"/>
    </source>
</evidence>
<sequence>MRAILWQSQIQSTLLFKRVLAPVSYNVISYTISFTLPPDFKLGGGSISTNMSSTVEIFAEGIYDVGTGGLCMVGCRDLGSNHQKSTKNDSMDCEILVDVQFPPLNAKSGGYVKGTIKSTQEKTDSLYFKHLELSSSAIYTFCLLQLTWSTRLGAGSQKGLWVAEKKALHVCLPLYLGDPIQLILEFERQGSCLFIYVGTTAVCLLPHAYDFYSTGWDVIIPCGGLLFAALIYLQQRFGGHCILPQRFRGSGAYEKVPVVSGE</sequence>
<keyword evidence="6" id="KW-0812">Transmembrane</keyword>
<evidence type="ECO:0000256" key="7">
    <source>
        <dbReference type="ARBA" id="ARBA00022786"/>
    </source>
</evidence>
<evidence type="ECO:0000256" key="9">
    <source>
        <dbReference type="ARBA" id="ARBA00023136"/>
    </source>
</evidence>
<keyword evidence="8" id="KW-1133">Transmembrane helix</keyword>
<dbReference type="EC" id="2.3.2.27" evidence="4"/>
<dbReference type="OrthoDB" id="607498at2759"/>